<evidence type="ECO:0000259" key="5">
    <source>
        <dbReference type="Pfam" id="PF00551"/>
    </source>
</evidence>
<feature type="domain" description="Formyl transferase N-terminal" evidence="5">
    <location>
        <begin position="47"/>
        <end position="150"/>
    </location>
</feature>
<dbReference type="SUPFAM" id="SSF53328">
    <property type="entry name" value="Formyltransferase"/>
    <property type="match status" value="1"/>
</dbReference>
<dbReference type="GO" id="GO:0006189">
    <property type="term" value="P:'de novo' IMP biosynthetic process"/>
    <property type="evidence" value="ECO:0007669"/>
    <property type="project" value="TreeGrafter"/>
</dbReference>
<dbReference type="AlphaFoldDB" id="A0A382TMI2"/>
<evidence type="ECO:0000313" key="6">
    <source>
        <dbReference type="EMBL" id="SVD23304.1"/>
    </source>
</evidence>
<name>A0A382TMI2_9ZZZZ</name>
<dbReference type="EC" id="2.1.2.2" evidence="2"/>
<dbReference type="PANTHER" id="PTHR43369">
    <property type="entry name" value="PHOSPHORIBOSYLGLYCINAMIDE FORMYLTRANSFERASE"/>
    <property type="match status" value="1"/>
</dbReference>
<dbReference type="Pfam" id="PF00551">
    <property type="entry name" value="Formyl_trans_N"/>
    <property type="match status" value="1"/>
</dbReference>
<dbReference type="InterPro" id="IPR036477">
    <property type="entry name" value="Formyl_transf_N_sf"/>
</dbReference>
<dbReference type="PANTHER" id="PTHR43369:SF2">
    <property type="entry name" value="PHOSPHORIBOSYLGLYCINAMIDE FORMYLTRANSFERASE"/>
    <property type="match status" value="1"/>
</dbReference>
<dbReference type="Gene3D" id="3.40.50.12230">
    <property type="match status" value="1"/>
</dbReference>
<evidence type="ECO:0000256" key="1">
    <source>
        <dbReference type="ARBA" id="ARBA00005054"/>
    </source>
</evidence>
<dbReference type="GO" id="GO:0004644">
    <property type="term" value="F:phosphoribosylglycinamide formyltransferase activity"/>
    <property type="evidence" value="ECO:0007669"/>
    <property type="project" value="UniProtKB-EC"/>
</dbReference>
<protein>
    <recommendedName>
        <fullName evidence="2">phosphoribosylglycinamide formyltransferase 1</fullName>
        <ecNumber evidence="2">2.1.2.2</ecNumber>
    </recommendedName>
</protein>
<comment type="pathway">
    <text evidence="1">Purine metabolism; IMP biosynthesis via de novo pathway; N(2)-formyl-N(1)-(5-phospho-D-ribosyl)glycinamide from N(1)-(5-phospho-D-ribosyl)glycinamide (10-formyl THF route): step 1/1.</text>
</comment>
<keyword evidence="4" id="KW-0658">Purine biosynthesis</keyword>
<evidence type="ECO:0000256" key="3">
    <source>
        <dbReference type="ARBA" id="ARBA00022679"/>
    </source>
</evidence>
<dbReference type="InterPro" id="IPR002376">
    <property type="entry name" value="Formyl_transf_N"/>
</dbReference>
<proteinExistence type="predicted"/>
<dbReference type="EMBL" id="UINC01137764">
    <property type="protein sequence ID" value="SVD23304.1"/>
    <property type="molecule type" value="Genomic_DNA"/>
</dbReference>
<gene>
    <name evidence="6" type="ORF">METZ01_LOCUS376158</name>
</gene>
<accession>A0A382TMI2</accession>
<sequence length="211" mass="24598">MTRNNKSSILFLTKEKDSHCLKAIDFIKNNFDLYEIYEGKWGDPLPKKIESWEGDYIISYLSRWIVPENVIKSSRLAAINFHPASPDYPGIGCNNFALYEEAKTYGVTCHHMEPKVDTGAIISVKRFPVHTSDTVSSLLLRTYDFQLELFYKIMKIILKGDDLPFSKDKWTREPFTRTELNKLSIITPAMHKEEINKRIRATSYKNWQPQI</sequence>
<dbReference type="GO" id="GO:0005737">
    <property type="term" value="C:cytoplasm"/>
    <property type="evidence" value="ECO:0007669"/>
    <property type="project" value="TreeGrafter"/>
</dbReference>
<organism evidence="6">
    <name type="scientific">marine metagenome</name>
    <dbReference type="NCBI Taxonomy" id="408172"/>
    <lineage>
        <taxon>unclassified sequences</taxon>
        <taxon>metagenomes</taxon>
        <taxon>ecological metagenomes</taxon>
    </lineage>
</organism>
<evidence type="ECO:0000256" key="4">
    <source>
        <dbReference type="ARBA" id="ARBA00022755"/>
    </source>
</evidence>
<keyword evidence="3" id="KW-0808">Transferase</keyword>
<evidence type="ECO:0000256" key="2">
    <source>
        <dbReference type="ARBA" id="ARBA00012254"/>
    </source>
</evidence>
<reference evidence="6" key="1">
    <citation type="submission" date="2018-05" db="EMBL/GenBank/DDBJ databases">
        <authorList>
            <person name="Lanie J.A."/>
            <person name="Ng W.-L."/>
            <person name="Kazmierczak K.M."/>
            <person name="Andrzejewski T.M."/>
            <person name="Davidsen T.M."/>
            <person name="Wayne K.J."/>
            <person name="Tettelin H."/>
            <person name="Glass J.I."/>
            <person name="Rusch D."/>
            <person name="Podicherti R."/>
            <person name="Tsui H.-C.T."/>
            <person name="Winkler M.E."/>
        </authorList>
    </citation>
    <scope>NUCLEOTIDE SEQUENCE</scope>
</reference>